<evidence type="ECO:0000259" key="1">
    <source>
        <dbReference type="PROSITE" id="PS50879"/>
    </source>
</evidence>
<accession>A0ABT9W2B9</accession>
<dbReference type="EC" id="3.1.26.4" evidence="2"/>
<dbReference type="Pfam" id="PF13456">
    <property type="entry name" value="RVT_3"/>
    <property type="match status" value="1"/>
</dbReference>
<name>A0ABT9W2B9_9BACI</name>
<dbReference type="PANTHER" id="PTHR46387:SF2">
    <property type="entry name" value="RIBONUCLEASE HI"/>
    <property type="match status" value="1"/>
</dbReference>
<dbReference type="InterPro" id="IPR002156">
    <property type="entry name" value="RNaseH_domain"/>
</dbReference>
<dbReference type="RefSeq" id="WP_307396265.1">
    <property type="nucleotide sequence ID" value="NZ_BAAADK010000002.1"/>
</dbReference>
<dbReference type="PANTHER" id="PTHR46387">
    <property type="entry name" value="POLYNUCLEOTIDYL TRANSFERASE, RIBONUCLEASE H-LIKE SUPERFAMILY PROTEIN"/>
    <property type="match status" value="1"/>
</dbReference>
<gene>
    <name evidence="2" type="ORF">J2S11_003311</name>
</gene>
<dbReference type="InterPro" id="IPR012337">
    <property type="entry name" value="RNaseH-like_sf"/>
</dbReference>
<sequence>MIKVYIDGASAGDPGQSGAGIYINHGGGNVEHISRPLGLLTNHEAEFEALLIALKHGEERKWAIVSFHTDSQLVEQAVEKRFVKNKKYQPYLEEALELISHFDLFFIKWIPSKENQVADQLARDAIRLNL</sequence>
<dbReference type="CDD" id="cd09279">
    <property type="entry name" value="RNase_HI_like"/>
    <property type="match status" value="1"/>
</dbReference>
<feature type="domain" description="RNase H type-1" evidence="1">
    <location>
        <begin position="1"/>
        <end position="127"/>
    </location>
</feature>
<dbReference type="SUPFAM" id="SSF53098">
    <property type="entry name" value="Ribonuclease H-like"/>
    <property type="match status" value="1"/>
</dbReference>
<keyword evidence="3" id="KW-1185">Reference proteome</keyword>
<dbReference type="EMBL" id="JAUSTY010000015">
    <property type="protein sequence ID" value="MDQ0167386.1"/>
    <property type="molecule type" value="Genomic_DNA"/>
</dbReference>
<dbReference type="PROSITE" id="PS50879">
    <property type="entry name" value="RNASE_H_1"/>
    <property type="match status" value="1"/>
</dbReference>
<reference evidence="2 3" key="1">
    <citation type="submission" date="2023-07" db="EMBL/GenBank/DDBJ databases">
        <title>Genomic Encyclopedia of Type Strains, Phase IV (KMG-IV): sequencing the most valuable type-strain genomes for metagenomic binning, comparative biology and taxonomic classification.</title>
        <authorList>
            <person name="Goeker M."/>
        </authorList>
    </citation>
    <scope>NUCLEOTIDE SEQUENCE [LARGE SCALE GENOMIC DNA]</scope>
    <source>
        <strain evidence="2 3">DSM 12751</strain>
    </source>
</reference>
<protein>
    <submittedName>
        <fullName evidence="2">Ribonuclease HI</fullName>
        <ecNumber evidence="2">3.1.26.4</ecNumber>
    </submittedName>
</protein>
<dbReference type="Gene3D" id="3.30.420.10">
    <property type="entry name" value="Ribonuclease H-like superfamily/Ribonuclease H"/>
    <property type="match status" value="1"/>
</dbReference>
<dbReference type="GO" id="GO:0004523">
    <property type="term" value="F:RNA-DNA hybrid ribonuclease activity"/>
    <property type="evidence" value="ECO:0007669"/>
    <property type="project" value="UniProtKB-EC"/>
</dbReference>
<proteinExistence type="predicted"/>
<evidence type="ECO:0000313" key="2">
    <source>
        <dbReference type="EMBL" id="MDQ0167386.1"/>
    </source>
</evidence>
<comment type="caution">
    <text evidence="2">The sequence shown here is derived from an EMBL/GenBank/DDBJ whole genome shotgun (WGS) entry which is preliminary data.</text>
</comment>
<evidence type="ECO:0000313" key="3">
    <source>
        <dbReference type="Proteomes" id="UP001235840"/>
    </source>
</evidence>
<dbReference type="Proteomes" id="UP001235840">
    <property type="component" value="Unassembled WGS sequence"/>
</dbReference>
<keyword evidence="2" id="KW-0378">Hydrolase</keyword>
<organism evidence="2 3">
    <name type="scientific">Caldalkalibacillus horti</name>
    <dbReference type="NCBI Taxonomy" id="77523"/>
    <lineage>
        <taxon>Bacteria</taxon>
        <taxon>Bacillati</taxon>
        <taxon>Bacillota</taxon>
        <taxon>Bacilli</taxon>
        <taxon>Bacillales</taxon>
        <taxon>Bacillaceae</taxon>
        <taxon>Caldalkalibacillus</taxon>
    </lineage>
</organism>
<dbReference type="InterPro" id="IPR036397">
    <property type="entry name" value="RNaseH_sf"/>
</dbReference>